<dbReference type="Gene3D" id="3.20.20.70">
    <property type="entry name" value="Aldolase class I"/>
    <property type="match status" value="1"/>
</dbReference>
<gene>
    <name evidence="4" type="ORF">Tpal_1546</name>
</gene>
<proteinExistence type="predicted"/>
<dbReference type="CDD" id="cd04735">
    <property type="entry name" value="OYE_like_4_FMN"/>
    <property type="match status" value="1"/>
</dbReference>
<dbReference type="RefSeq" id="WP_218149925.1">
    <property type="nucleotide sequence ID" value="NZ_FJNE01000004.1"/>
</dbReference>
<dbReference type="PANTHER" id="PTHR43656">
    <property type="entry name" value="BINDING OXIDOREDUCTASE, PUTATIVE (AFU_ORTHOLOGUE AFUA_2G08260)-RELATED"/>
    <property type="match status" value="1"/>
</dbReference>
<keyword evidence="5" id="KW-1185">Reference proteome</keyword>
<keyword evidence="1" id="KW-0285">Flavoprotein</keyword>
<dbReference type="PANTHER" id="PTHR43656:SF2">
    <property type="entry name" value="BINDING OXIDOREDUCTASE, PUTATIVE (AFU_ORTHOLOGUE AFUA_2G08260)-RELATED"/>
    <property type="match status" value="1"/>
</dbReference>
<protein>
    <submittedName>
        <fullName evidence="4">Aldolase-type tim barrel</fullName>
    </submittedName>
</protein>
<organism evidence="4 5">
    <name type="scientific">Trichococcus palustris</name>
    <dbReference type="NCBI Taxonomy" id="140314"/>
    <lineage>
        <taxon>Bacteria</taxon>
        <taxon>Bacillati</taxon>
        <taxon>Bacillota</taxon>
        <taxon>Bacilli</taxon>
        <taxon>Lactobacillales</taxon>
        <taxon>Carnobacteriaceae</taxon>
        <taxon>Trichococcus</taxon>
    </lineage>
</organism>
<dbReference type="InterPro" id="IPR051799">
    <property type="entry name" value="NADH_flavin_oxidoreductase"/>
</dbReference>
<evidence type="ECO:0000256" key="2">
    <source>
        <dbReference type="ARBA" id="ARBA00023002"/>
    </source>
</evidence>
<dbReference type="InterPro" id="IPR013785">
    <property type="entry name" value="Aldolase_TIM"/>
</dbReference>
<dbReference type="Pfam" id="PF00724">
    <property type="entry name" value="Oxidored_FMN"/>
    <property type="match status" value="1"/>
</dbReference>
<reference evidence="4 5" key="1">
    <citation type="submission" date="2016-02" db="EMBL/GenBank/DDBJ databases">
        <authorList>
            <person name="Wen L."/>
            <person name="He K."/>
            <person name="Yang H."/>
        </authorList>
    </citation>
    <scope>NUCLEOTIDE SEQUENCE [LARGE SCALE GENOMIC DNA]</scope>
    <source>
        <strain evidence="4">Trichococcus palustris</strain>
    </source>
</reference>
<dbReference type="GO" id="GO:0016491">
    <property type="term" value="F:oxidoreductase activity"/>
    <property type="evidence" value="ECO:0007669"/>
    <property type="project" value="UniProtKB-KW"/>
</dbReference>
<evidence type="ECO:0000256" key="1">
    <source>
        <dbReference type="ARBA" id="ARBA00022630"/>
    </source>
</evidence>
<evidence type="ECO:0000313" key="4">
    <source>
        <dbReference type="EMBL" id="CZQ92805.1"/>
    </source>
</evidence>
<dbReference type="EMBL" id="FJNE01000004">
    <property type="protein sequence ID" value="CZQ92805.1"/>
    <property type="molecule type" value="Genomic_DNA"/>
</dbReference>
<dbReference type="SUPFAM" id="SSF51395">
    <property type="entry name" value="FMN-linked oxidoreductases"/>
    <property type="match status" value="1"/>
</dbReference>
<feature type="domain" description="NADH:flavin oxidoreductase/NADH oxidase N-terminal" evidence="3">
    <location>
        <begin position="7"/>
        <end position="337"/>
    </location>
</feature>
<sequence length="373" mass="41247">MKEEYQKLFEPYVLPSGVTLRNRVVVAPMTTHSAFENGMVTNDELAYYALRSWGVGAFITACAYVSEGGKSFDGQIGITDDKFIPGLKAMADTIKGKGAKAILQIMHGGRMVNPKVIGGKQPVSASEVAALRPNAVVPRALTDEEIEQIIRDFGEATRRAIAAGFDGVEIHGANTYLLQQFFSPHSNRRNDKWGGSLKKRMTFPTAIVEAVLKSVADHAQEPFAVGYRLSPEEVEEPGITIPDTLQLLDKLISYPLDYIHLSIGKYFVTSLRNKEDKTEVLDTISRHVAGRIPLIGVGSVHTPEDAVKVMDKGIPLVALGRILLCEPRWVEKVEEGWEFELHYRISADDMDKLKIPRAMAESIQSVPGWLPFE</sequence>
<accession>A0A143YM56</accession>
<dbReference type="AlphaFoldDB" id="A0A143YM56"/>
<dbReference type="STRING" id="140314.SAMN04488076_11652"/>
<evidence type="ECO:0000259" key="3">
    <source>
        <dbReference type="Pfam" id="PF00724"/>
    </source>
</evidence>
<dbReference type="Proteomes" id="UP000242754">
    <property type="component" value="Unassembled WGS sequence"/>
</dbReference>
<keyword evidence="2" id="KW-0560">Oxidoreductase</keyword>
<name>A0A143YM56_9LACT</name>
<dbReference type="InterPro" id="IPR001155">
    <property type="entry name" value="OxRdtase_FMN_N"/>
</dbReference>
<evidence type="ECO:0000313" key="5">
    <source>
        <dbReference type="Proteomes" id="UP000242754"/>
    </source>
</evidence>
<dbReference type="GO" id="GO:0010181">
    <property type="term" value="F:FMN binding"/>
    <property type="evidence" value="ECO:0007669"/>
    <property type="project" value="InterPro"/>
</dbReference>